<accession>A0AAN8RNZ6</accession>
<evidence type="ECO:0000313" key="2">
    <source>
        <dbReference type="Proteomes" id="UP001307849"/>
    </source>
</evidence>
<dbReference type="Proteomes" id="UP001307849">
    <property type="component" value="Unassembled WGS sequence"/>
</dbReference>
<proteinExistence type="predicted"/>
<gene>
    <name evidence="1" type="ORF">TWF506_006420</name>
</gene>
<dbReference type="AlphaFoldDB" id="A0AAN8RNZ6"/>
<dbReference type="EMBL" id="JAVHJM010000003">
    <property type="protein sequence ID" value="KAK6516513.1"/>
    <property type="molecule type" value="Genomic_DNA"/>
</dbReference>
<keyword evidence="2" id="KW-1185">Reference proteome</keyword>
<sequence length="383" mass="43167">MSHLPVYDPILTGPILQIPPHSFDSGNHTGLGYCLCPKCGPGGAIILYEVRISHIESKRRKQQEKGEVPPYIGVPVAPFEMQIEFERIRAYLLRELSDQLFEKLQIEYYTKLEDLTNALYAANPDDGSAQIAQKAVDDHRDYGNRVGDTANQRAAEVIFAYMDIYYPDYRENSLSDKDIYGGGPELLKAVFKRRIFYKNLEITALWRRIEKLQERSEALIGLEARERNRIAAEAQGAALPGAVYRTPNWQDLNNLTLAEEPNCFPGVLKGMGYTVWLTRRALGLDAGFLSNYSRRRLDATALGFFMKFYITNIGQRIDFMDSLGVSGIRMPESRVWYTVFLLTEWDSQVHHGLKYIAATKLQALIASGEIGTPQQAVASGLGT</sequence>
<name>A0AAN8RNZ6_9PEZI</name>
<evidence type="ECO:0000313" key="1">
    <source>
        <dbReference type="EMBL" id="KAK6516513.1"/>
    </source>
</evidence>
<organism evidence="1 2">
    <name type="scientific">Arthrobotrys conoides</name>
    <dbReference type="NCBI Taxonomy" id="74498"/>
    <lineage>
        <taxon>Eukaryota</taxon>
        <taxon>Fungi</taxon>
        <taxon>Dikarya</taxon>
        <taxon>Ascomycota</taxon>
        <taxon>Pezizomycotina</taxon>
        <taxon>Orbiliomycetes</taxon>
        <taxon>Orbiliales</taxon>
        <taxon>Orbiliaceae</taxon>
        <taxon>Arthrobotrys</taxon>
    </lineage>
</organism>
<reference evidence="1 2" key="1">
    <citation type="submission" date="2019-10" db="EMBL/GenBank/DDBJ databases">
        <authorList>
            <person name="Palmer J.M."/>
        </authorList>
    </citation>
    <scope>NUCLEOTIDE SEQUENCE [LARGE SCALE GENOMIC DNA]</scope>
    <source>
        <strain evidence="1 2">TWF506</strain>
    </source>
</reference>
<protein>
    <submittedName>
        <fullName evidence="1">Uncharacterized protein</fullName>
    </submittedName>
</protein>
<comment type="caution">
    <text evidence="1">The sequence shown here is derived from an EMBL/GenBank/DDBJ whole genome shotgun (WGS) entry which is preliminary data.</text>
</comment>